<feature type="chain" id="PRO_5045396746" evidence="7">
    <location>
        <begin position="21"/>
        <end position="238"/>
    </location>
</feature>
<evidence type="ECO:0000256" key="2">
    <source>
        <dbReference type="ARBA" id="ARBA00006939"/>
    </source>
</evidence>
<evidence type="ECO:0000256" key="5">
    <source>
        <dbReference type="ARBA" id="ARBA00023136"/>
    </source>
</evidence>
<dbReference type="Proteomes" id="UP001217089">
    <property type="component" value="Unassembled WGS sequence"/>
</dbReference>
<proteinExistence type="inferred from homology"/>
<feature type="signal peptide" evidence="7">
    <location>
        <begin position="1"/>
        <end position="20"/>
    </location>
</feature>
<evidence type="ECO:0000256" key="7">
    <source>
        <dbReference type="SAM" id="SignalP"/>
    </source>
</evidence>
<evidence type="ECO:0000256" key="4">
    <source>
        <dbReference type="ARBA" id="ARBA00022989"/>
    </source>
</evidence>
<name>A0ABQ9ENR6_TEGGR</name>
<feature type="transmembrane region" description="Helical" evidence="6">
    <location>
        <begin position="169"/>
        <end position="187"/>
    </location>
</feature>
<protein>
    <submittedName>
        <fullName evidence="8">Uncharacterized protein</fullName>
    </submittedName>
</protein>
<organism evidence="8 9">
    <name type="scientific">Tegillarca granosa</name>
    <name type="common">Malaysian cockle</name>
    <name type="synonym">Anadara granosa</name>
    <dbReference type="NCBI Taxonomy" id="220873"/>
    <lineage>
        <taxon>Eukaryota</taxon>
        <taxon>Metazoa</taxon>
        <taxon>Spiralia</taxon>
        <taxon>Lophotrochozoa</taxon>
        <taxon>Mollusca</taxon>
        <taxon>Bivalvia</taxon>
        <taxon>Autobranchia</taxon>
        <taxon>Pteriomorphia</taxon>
        <taxon>Arcoida</taxon>
        <taxon>Arcoidea</taxon>
        <taxon>Arcidae</taxon>
        <taxon>Tegillarca</taxon>
    </lineage>
</organism>
<keyword evidence="5 6" id="KW-0472">Membrane</keyword>
<dbReference type="InterPro" id="IPR003689">
    <property type="entry name" value="ZIP"/>
</dbReference>
<evidence type="ECO:0000313" key="9">
    <source>
        <dbReference type="Proteomes" id="UP001217089"/>
    </source>
</evidence>
<dbReference type="Pfam" id="PF02535">
    <property type="entry name" value="Zip"/>
    <property type="match status" value="1"/>
</dbReference>
<comment type="caution">
    <text evidence="8">The sequence shown here is derived from an EMBL/GenBank/DDBJ whole genome shotgun (WGS) entry which is preliminary data.</text>
</comment>
<reference evidence="8 9" key="1">
    <citation type="submission" date="2022-12" db="EMBL/GenBank/DDBJ databases">
        <title>Chromosome-level genome of Tegillarca granosa.</title>
        <authorList>
            <person name="Kim J."/>
        </authorList>
    </citation>
    <scope>NUCLEOTIDE SEQUENCE [LARGE SCALE GENOMIC DNA]</scope>
    <source>
        <strain evidence="8">Teg-2019</strain>
        <tissue evidence="8">Adductor muscle</tissue>
    </source>
</reference>
<dbReference type="PANTHER" id="PTHR12191">
    <property type="entry name" value="SOLUTE CARRIER FAMILY 39"/>
    <property type="match status" value="1"/>
</dbReference>
<sequence>MIYIDTFLVLFQIIALQSFAEEAHHDECIVLNKISNNGNDDELDDSFSKDFEEKDTVLTHSHHHHSHSGGQNMPQTVAAIAWMVILGDGLHNFSDGLAIGTAFANSITGGFSTSIAVFCHELPHEIGDFAVLLRAGMKPKQAIIYNCISSILCFFGMIVGVTIGNIGQASLWIFIVVGGMFLYIALVDMLPEMTSVDTTQGEHPFCHLLFQISGMLVGASIMLIIAIYESDLKNVFET</sequence>
<dbReference type="InterPro" id="IPR050799">
    <property type="entry name" value="ZIP_Transporter"/>
</dbReference>
<accession>A0ABQ9ENR6</accession>
<evidence type="ECO:0000313" key="8">
    <source>
        <dbReference type="EMBL" id="KAJ8306891.1"/>
    </source>
</evidence>
<comment type="subcellular location">
    <subcellularLocation>
        <location evidence="1">Membrane</location>
        <topology evidence="1">Multi-pass membrane protein</topology>
    </subcellularLocation>
</comment>
<evidence type="ECO:0000256" key="1">
    <source>
        <dbReference type="ARBA" id="ARBA00004141"/>
    </source>
</evidence>
<dbReference type="EMBL" id="JARBDR010000793">
    <property type="protein sequence ID" value="KAJ8306891.1"/>
    <property type="molecule type" value="Genomic_DNA"/>
</dbReference>
<comment type="similarity">
    <text evidence="2">Belongs to the ZIP transporter (TC 2.A.5) family.</text>
</comment>
<feature type="transmembrane region" description="Helical" evidence="6">
    <location>
        <begin position="143"/>
        <end position="163"/>
    </location>
</feature>
<evidence type="ECO:0000256" key="3">
    <source>
        <dbReference type="ARBA" id="ARBA00022692"/>
    </source>
</evidence>
<gene>
    <name evidence="8" type="ORF">KUTeg_014975</name>
</gene>
<keyword evidence="4 6" id="KW-1133">Transmembrane helix</keyword>
<keyword evidence="3 6" id="KW-0812">Transmembrane</keyword>
<feature type="transmembrane region" description="Helical" evidence="6">
    <location>
        <begin position="208"/>
        <end position="228"/>
    </location>
</feature>
<dbReference type="PANTHER" id="PTHR12191:SF37">
    <property type="entry name" value="ZINC TRANSPORTER FOI"/>
    <property type="match status" value="1"/>
</dbReference>
<keyword evidence="9" id="KW-1185">Reference proteome</keyword>
<keyword evidence="7" id="KW-0732">Signal</keyword>
<evidence type="ECO:0000256" key="6">
    <source>
        <dbReference type="SAM" id="Phobius"/>
    </source>
</evidence>